<keyword evidence="3" id="KW-0479">Metal-binding</keyword>
<evidence type="ECO:0000256" key="2">
    <source>
        <dbReference type="ARBA" id="ARBA00022490"/>
    </source>
</evidence>
<dbReference type="NCBIfam" id="TIGR01656">
    <property type="entry name" value="Histidinol-ppas"/>
    <property type="match status" value="1"/>
</dbReference>
<dbReference type="InterPro" id="IPR006543">
    <property type="entry name" value="Histidinol-phos"/>
</dbReference>
<keyword evidence="9" id="KW-1185">Reference proteome</keyword>
<keyword evidence="2 7" id="KW-0963">Cytoplasm</keyword>
<evidence type="ECO:0000256" key="6">
    <source>
        <dbReference type="ARBA" id="ARBA00031828"/>
    </source>
</evidence>
<comment type="subcellular location">
    <subcellularLocation>
        <location evidence="1 7">Cytoplasm</location>
    </subcellularLocation>
</comment>
<evidence type="ECO:0000256" key="7">
    <source>
        <dbReference type="PIRNR" id="PIRNR004682"/>
    </source>
</evidence>
<dbReference type="PANTHER" id="PTHR42891:SF1">
    <property type="entry name" value="D-GLYCERO-BETA-D-MANNO-HEPTOSE-1,7-BISPHOSPHATE 7-PHOSPHATASE"/>
    <property type="match status" value="1"/>
</dbReference>
<dbReference type="RefSeq" id="WP_130855883.1">
    <property type="nucleotide sequence ID" value="NZ_JBHLWO010000002.1"/>
</dbReference>
<keyword evidence="5 7" id="KW-0119">Carbohydrate metabolism</keyword>
<dbReference type="CDD" id="cd07503">
    <property type="entry name" value="HAD_HisB-N"/>
    <property type="match status" value="1"/>
</dbReference>
<dbReference type="Pfam" id="PF13242">
    <property type="entry name" value="Hydrolase_like"/>
    <property type="match status" value="1"/>
</dbReference>
<dbReference type="InterPro" id="IPR023214">
    <property type="entry name" value="HAD_sf"/>
</dbReference>
<sequence>MQVNRKAVFLDKDGTIIPDIPYNADPNRITFEKGVVRGLKELAANGFVFIIITNQSGIAKGYFTEDEIFEVKKALARLFIEEGLPPFEGFYFCPHHPDGIVSRFSYACNCRKPQPGLLERAAEDHHISLSQSWMIGDILNDVEAGNRAGCKTILIDNGNETEWMVDGYYRRPYYVASDFLEAANKIITHLSTVDHEPKINRFSPSV</sequence>
<keyword evidence="4 7" id="KW-0378">Hydrolase</keyword>
<proteinExistence type="inferred from homology"/>
<comment type="caution">
    <text evidence="8">The sequence shown here is derived from an EMBL/GenBank/DDBJ whole genome shotgun (WGS) entry which is preliminary data.</text>
</comment>
<dbReference type="InterPro" id="IPR006549">
    <property type="entry name" value="HAD-SF_hydro_IIIA"/>
</dbReference>
<evidence type="ECO:0000256" key="5">
    <source>
        <dbReference type="ARBA" id="ARBA00023277"/>
    </source>
</evidence>
<reference evidence="8 9" key="1">
    <citation type="submission" date="2024-09" db="EMBL/GenBank/DDBJ databases">
        <authorList>
            <person name="Sun Q."/>
            <person name="Mori K."/>
        </authorList>
    </citation>
    <scope>NUCLEOTIDE SEQUENCE [LARGE SCALE GENOMIC DNA]</scope>
    <source>
        <strain evidence="8 9">CCM 7765</strain>
    </source>
</reference>
<dbReference type="EC" id="3.1.3.-" evidence="7"/>
<dbReference type="PIRSF" id="PIRSF004682">
    <property type="entry name" value="GmhB"/>
    <property type="match status" value="1"/>
</dbReference>
<evidence type="ECO:0000313" key="9">
    <source>
        <dbReference type="Proteomes" id="UP001589774"/>
    </source>
</evidence>
<accession>A0ABV6HKX3</accession>
<evidence type="ECO:0000256" key="4">
    <source>
        <dbReference type="ARBA" id="ARBA00022801"/>
    </source>
</evidence>
<dbReference type="InterPro" id="IPR004446">
    <property type="entry name" value="Heptose_bisP_phosphatase"/>
</dbReference>
<dbReference type="NCBIfam" id="TIGR01662">
    <property type="entry name" value="HAD-SF-IIIA"/>
    <property type="match status" value="1"/>
</dbReference>
<dbReference type="SUPFAM" id="SSF56784">
    <property type="entry name" value="HAD-like"/>
    <property type="match status" value="1"/>
</dbReference>
<organism evidence="8 9">
    <name type="scientific">Olivibacter oleidegradans</name>
    <dbReference type="NCBI Taxonomy" id="760123"/>
    <lineage>
        <taxon>Bacteria</taxon>
        <taxon>Pseudomonadati</taxon>
        <taxon>Bacteroidota</taxon>
        <taxon>Sphingobacteriia</taxon>
        <taxon>Sphingobacteriales</taxon>
        <taxon>Sphingobacteriaceae</taxon>
        <taxon>Olivibacter</taxon>
    </lineage>
</organism>
<evidence type="ECO:0000256" key="3">
    <source>
        <dbReference type="ARBA" id="ARBA00022723"/>
    </source>
</evidence>
<evidence type="ECO:0000256" key="1">
    <source>
        <dbReference type="ARBA" id="ARBA00004496"/>
    </source>
</evidence>
<name>A0ABV6HKX3_9SPHI</name>
<gene>
    <name evidence="8" type="ORF">ACFFI0_14495</name>
</gene>
<dbReference type="InterPro" id="IPR036412">
    <property type="entry name" value="HAD-like_sf"/>
</dbReference>
<dbReference type="Proteomes" id="UP001589774">
    <property type="component" value="Unassembled WGS sequence"/>
</dbReference>
<dbReference type="EMBL" id="JBHLWO010000002">
    <property type="protein sequence ID" value="MFC0319527.1"/>
    <property type="molecule type" value="Genomic_DNA"/>
</dbReference>
<evidence type="ECO:0000313" key="8">
    <source>
        <dbReference type="EMBL" id="MFC0319527.1"/>
    </source>
</evidence>
<protein>
    <recommendedName>
        <fullName evidence="6 7">D,D-heptose 1,7-bisphosphate phosphatase</fullName>
        <ecNumber evidence="7">3.1.3.-</ecNumber>
    </recommendedName>
</protein>
<dbReference type="Gene3D" id="3.40.50.1000">
    <property type="entry name" value="HAD superfamily/HAD-like"/>
    <property type="match status" value="1"/>
</dbReference>
<comment type="similarity">
    <text evidence="7">Belongs to the gmhB family.</text>
</comment>
<dbReference type="PANTHER" id="PTHR42891">
    <property type="entry name" value="D-GLYCERO-BETA-D-MANNO-HEPTOSE-1,7-BISPHOSPHATE 7-PHOSPHATASE"/>
    <property type="match status" value="1"/>
</dbReference>